<dbReference type="SUPFAM" id="SSF53335">
    <property type="entry name" value="S-adenosyl-L-methionine-dependent methyltransferases"/>
    <property type="match status" value="1"/>
</dbReference>
<dbReference type="AlphaFoldDB" id="A0AAJ0FDY5"/>
<dbReference type="RefSeq" id="XP_060281269.1">
    <property type="nucleotide sequence ID" value="XM_060430125.1"/>
</dbReference>
<dbReference type="GO" id="GO:0032259">
    <property type="term" value="P:methylation"/>
    <property type="evidence" value="ECO:0007669"/>
    <property type="project" value="UniProtKB-KW"/>
</dbReference>
<dbReference type="GO" id="GO:0008168">
    <property type="term" value="F:methyltransferase activity"/>
    <property type="evidence" value="ECO:0007669"/>
    <property type="project" value="UniProtKB-KW"/>
</dbReference>
<name>A0AAJ0FDY5_9PEZI</name>
<dbReference type="CDD" id="cd02440">
    <property type="entry name" value="AdoMet_MTases"/>
    <property type="match status" value="1"/>
</dbReference>
<accession>A0AAJ0FDY5</accession>
<dbReference type="InterPro" id="IPR029063">
    <property type="entry name" value="SAM-dependent_MTases_sf"/>
</dbReference>
<dbReference type="Gene3D" id="3.40.50.150">
    <property type="entry name" value="Vaccinia Virus protein VP39"/>
    <property type="match status" value="1"/>
</dbReference>
<organism evidence="2 3">
    <name type="scientific">Phialemonium atrogriseum</name>
    <dbReference type="NCBI Taxonomy" id="1093897"/>
    <lineage>
        <taxon>Eukaryota</taxon>
        <taxon>Fungi</taxon>
        <taxon>Dikarya</taxon>
        <taxon>Ascomycota</taxon>
        <taxon>Pezizomycotina</taxon>
        <taxon>Sordariomycetes</taxon>
        <taxon>Sordariomycetidae</taxon>
        <taxon>Cephalothecales</taxon>
        <taxon>Cephalothecaceae</taxon>
        <taxon>Phialemonium</taxon>
    </lineage>
</organism>
<dbReference type="PANTHER" id="PTHR43861">
    <property type="entry name" value="TRANS-ACONITATE 2-METHYLTRANSFERASE-RELATED"/>
    <property type="match status" value="1"/>
</dbReference>
<proteinExistence type="predicted"/>
<evidence type="ECO:0000313" key="3">
    <source>
        <dbReference type="Proteomes" id="UP001244011"/>
    </source>
</evidence>
<reference evidence="2" key="1">
    <citation type="submission" date="2023-06" db="EMBL/GenBank/DDBJ databases">
        <title>Genome-scale phylogeny and comparative genomics of the fungal order Sordariales.</title>
        <authorList>
            <consortium name="Lawrence Berkeley National Laboratory"/>
            <person name="Hensen N."/>
            <person name="Bonometti L."/>
            <person name="Westerberg I."/>
            <person name="Brannstrom I.O."/>
            <person name="Guillou S."/>
            <person name="Cros-Aarteil S."/>
            <person name="Calhoun S."/>
            <person name="Haridas S."/>
            <person name="Kuo A."/>
            <person name="Mondo S."/>
            <person name="Pangilinan J."/>
            <person name="Riley R."/>
            <person name="Labutti K."/>
            <person name="Andreopoulos B."/>
            <person name="Lipzen A."/>
            <person name="Chen C."/>
            <person name="Yanf M."/>
            <person name="Daum C."/>
            <person name="Ng V."/>
            <person name="Clum A."/>
            <person name="Steindorff A."/>
            <person name="Ohm R."/>
            <person name="Martin F."/>
            <person name="Silar P."/>
            <person name="Natvig D."/>
            <person name="Lalanne C."/>
            <person name="Gautier V."/>
            <person name="Ament-Velasquez S.L."/>
            <person name="Kruys A."/>
            <person name="Hutchinson M.I."/>
            <person name="Powell A.J."/>
            <person name="Barry K."/>
            <person name="Miller A.N."/>
            <person name="Grigoriev I.V."/>
            <person name="Debuchy R."/>
            <person name="Gladieux P."/>
            <person name="Thoren M.H."/>
            <person name="Johannesson H."/>
        </authorList>
    </citation>
    <scope>NUCLEOTIDE SEQUENCE</scope>
    <source>
        <strain evidence="2">8032-3</strain>
    </source>
</reference>
<evidence type="ECO:0000313" key="2">
    <source>
        <dbReference type="EMBL" id="KAK1765056.1"/>
    </source>
</evidence>
<keyword evidence="3" id="KW-1185">Reference proteome</keyword>
<comment type="caution">
    <text evidence="2">The sequence shown here is derived from an EMBL/GenBank/DDBJ whole genome shotgun (WGS) entry which is preliminary data.</text>
</comment>
<dbReference type="Proteomes" id="UP001244011">
    <property type="component" value="Unassembled WGS sequence"/>
</dbReference>
<dbReference type="EMBL" id="MU839017">
    <property type="protein sequence ID" value="KAK1765056.1"/>
    <property type="molecule type" value="Genomic_DNA"/>
</dbReference>
<gene>
    <name evidence="2" type="ORF">QBC33DRAFT_561338</name>
</gene>
<protein>
    <submittedName>
        <fullName evidence="2">S-adenosyl-L-methionine-dependent methyltransferase</fullName>
    </submittedName>
</protein>
<dbReference type="Pfam" id="PF13489">
    <property type="entry name" value="Methyltransf_23"/>
    <property type="match status" value="1"/>
</dbReference>
<dbReference type="PANTHER" id="PTHR43861:SF3">
    <property type="entry name" value="PUTATIVE (AFU_ORTHOLOGUE AFUA_2G14390)-RELATED"/>
    <property type="match status" value="1"/>
</dbReference>
<keyword evidence="1" id="KW-0808">Transferase</keyword>
<keyword evidence="2" id="KW-0489">Methyltransferase</keyword>
<sequence length="247" mass="26066">MTTANTARFNAEAAAWDSNPGVLLASALASDAILSRLGRPDPLPDVLELGCGTGLLSLSLAPHVRSLTAVDAAEGMVAALRAKLAADGGLGGHSNVRAVCALLEDPDDARIREDPVAPEGQGEELPLPPRRFDLVVSHLMLHHVPDLAPLLRTMIGCLRVGGRVALTDYEDFGPAARRFHPEAKMDGVERHGVRGADMEALLRGAGFVDVVVETAFEMDKAVETEPGSGVLGPTMTFPFLICLGRRP</sequence>
<dbReference type="GeneID" id="85313312"/>
<evidence type="ECO:0000256" key="1">
    <source>
        <dbReference type="ARBA" id="ARBA00022679"/>
    </source>
</evidence>